<dbReference type="InterPro" id="IPR050351">
    <property type="entry name" value="BphY/WalK/GraS-like"/>
</dbReference>
<dbReference type="CDD" id="cd00082">
    <property type="entry name" value="HisKA"/>
    <property type="match status" value="1"/>
</dbReference>
<keyword evidence="8" id="KW-0592">Phosphate transport</keyword>
<dbReference type="InterPro" id="IPR003594">
    <property type="entry name" value="HATPase_dom"/>
</dbReference>
<keyword evidence="15" id="KW-0902">Two-component regulatory system</keyword>
<dbReference type="EMBL" id="MVBK01000025">
    <property type="protein sequence ID" value="OOG26802.1"/>
    <property type="molecule type" value="Genomic_DNA"/>
</dbReference>
<organism evidence="20 21">
    <name type="scientific">Thioalkalivibrio denitrificans</name>
    <dbReference type="NCBI Taxonomy" id="108003"/>
    <lineage>
        <taxon>Bacteria</taxon>
        <taxon>Pseudomonadati</taxon>
        <taxon>Pseudomonadota</taxon>
        <taxon>Gammaproteobacteria</taxon>
        <taxon>Chromatiales</taxon>
        <taxon>Ectothiorhodospiraceae</taxon>
        <taxon>Thioalkalivibrio</taxon>
    </lineage>
</organism>
<dbReference type="Gene3D" id="3.30.565.10">
    <property type="entry name" value="Histidine kinase-like ATPase, C-terminal domain"/>
    <property type="match status" value="1"/>
</dbReference>
<dbReference type="InterPro" id="IPR005467">
    <property type="entry name" value="His_kinase_dom"/>
</dbReference>
<proteinExistence type="predicted"/>
<keyword evidence="6" id="KW-1003">Cell membrane</keyword>
<evidence type="ECO:0000256" key="1">
    <source>
        <dbReference type="ARBA" id="ARBA00000085"/>
    </source>
</evidence>
<evidence type="ECO:0000259" key="19">
    <source>
        <dbReference type="PROSITE" id="PS50109"/>
    </source>
</evidence>
<comment type="catalytic activity">
    <reaction evidence="1">
        <text>ATP + protein L-histidine = ADP + protein N-phospho-L-histidine.</text>
        <dbReference type="EC" id="2.7.13.3"/>
    </reaction>
</comment>
<dbReference type="Gene3D" id="1.10.287.130">
    <property type="match status" value="1"/>
</dbReference>
<evidence type="ECO:0000256" key="6">
    <source>
        <dbReference type="ARBA" id="ARBA00022475"/>
    </source>
</evidence>
<dbReference type="STRING" id="108003.B1C78_04510"/>
<dbReference type="Pfam" id="PF02518">
    <property type="entry name" value="HATPase_c"/>
    <property type="match status" value="1"/>
</dbReference>
<reference evidence="20 21" key="1">
    <citation type="submission" date="2017-02" db="EMBL/GenBank/DDBJ databases">
        <title>Genomic diversity within the haloalkaliphilic genus Thioalkalivibrio.</title>
        <authorList>
            <person name="Ahn A.-C."/>
            <person name="Meier-Kolthoff J."/>
            <person name="Overmars L."/>
            <person name="Richter M."/>
            <person name="Woyke T."/>
            <person name="Sorokin D.Y."/>
            <person name="Muyzer G."/>
        </authorList>
    </citation>
    <scope>NUCLEOTIDE SEQUENCE [LARGE SCALE GENOMIC DNA]</scope>
    <source>
        <strain evidence="20 21">ALJD</strain>
    </source>
</reference>
<dbReference type="PANTHER" id="PTHR45453">
    <property type="entry name" value="PHOSPHATE REGULON SENSOR PROTEIN PHOR"/>
    <property type="match status" value="1"/>
</dbReference>
<protein>
    <recommendedName>
        <fullName evidence="4">Phosphate regulon sensor protein PhoR</fullName>
        <ecNumber evidence="3">2.7.13.3</ecNumber>
    </recommendedName>
</protein>
<keyword evidence="13" id="KW-0067">ATP-binding</keyword>
<keyword evidence="21" id="KW-1185">Reference proteome</keyword>
<accession>A0A1V3NPP9</accession>
<dbReference type="SMART" id="SM00388">
    <property type="entry name" value="HisKA"/>
    <property type="match status" value="1"/>
</dbReference>
<dbReference type="GO" id="GO:0000155">
    <property type="term" value="F:phosphorelay sensor kinase activity"/>
    <property type="evidence" value="ECO:0007669"/>
    <property type="project" value="InterPro"/>
</dbReference>
<evidence type="ECO:0000256" key="4">
    <source>
        <dbReference type="ARBA" id="ARBA00019665"/>
    </source>
</evidence>
<evidence type="ECO:0000256" key="2">
    <source>
        <dbReference type="ARBA" id="ARBA00004236"/>
    </source>
</evidence>
<dbReference type="InterPro" id="IPR014310">
    <property type="entry name" value="Sig_transdc_His_kinase_PhoR"/>
</dbReference>
<evidence type="ECO:0000256" key="16">
    <source>
        <dbReference type="ARBA" id="ARBA00023136"/>
    </source>
</evidence>
<evidence type="ECO:0000256" key="18">
    <source>
        <dbReference type="SAM" id="Phobius"/>
    </source>
</evidence>
<dbReference type="InterPro" id="IPR004358">
    <property type="entry name" value="Sig_transdc_His_kin-like_C"/>
</dbReference>
<evidence type="ECO:0000256" key="14">
    <source>
        <dbReference type="ARBA" id="ARBA00022989"/>
    </source>
</evidence>
<dbReference type="PROSITE" id="PS50109">
    <property type="entry name" value="HIS_KIN"/>
    <property type="match status" value="1"/>
</dbReference>
<dbReference type="Pfam" id="PF00512">
    <property type="entry name" value="HisKA"/>
    <property type="match status" value="1"/>
</dbReference>
<dbReference type="Proteomes" id="UP000189462">
    <property type="component" value="Unassembled WGS sequence"/>
</dbReference>
<comment type="subcellular location">
    <subcellularLocation>
        <location evidence="2">Cell membrane</location>
    </subcellularLocation>
</comment>
<name>A0A1V3NPP9_9GAMM</name>
<dbReference type="NCBIfam" id="TIGR02966">
    <property type="entry name" value="phoR_proteo"/>
    <property type="match status" value="1"/>
</dbReference>
<evidence type="ECO:0000256" key="7">
    <source>
        <dbReference type="ARBA" id="ARBA00022553"/>
    </source>
</evidence>
<dbReference type="PRINTS" id="PR00344">
    <property type="entry name" value="BCTRLSENSOR"/>
</dbReference>
<dbReference type="RefSeq" id="WP_139349805.1">
    <property type="nucleotide sequence ID" value="NZ_MVBK01000025.1"/>
</dbReference>
<dbReference type="InterPro" id="IPR021766">
    <property type="entry name" value="PhoR_N"/>
</dbReference>
<dbReference type="SMART" id="SM00387">
    <property type="entry name" value="HATPase_c"/>
    <property type="match status" value="1"/>
</dbReference>
<dbReference type="InterPro" id="IPR003661">
    <property type="entry name" value="HisK_dim/P_dom"/>
</dbReference>
<dbReference type="SUPFAM" id="SSF55785">
    <property type="entry name" value="PYP-like sensor domain (PAS domain)"/>
    <property type="match status" value="1"/>
</dbReference>
<dbReference type="GO" id="GO:0005524">
    <property type="term" value="F:ATP binding"/>
    <property type="evidence" value="ECO:0007669"/>
    <property type="project" value="UniProtKB-KW"/>
</dbReference>
<dbReference type="GO" id="GO:0006817">
    <property type="term" value="P:phosphate ion transport"/>
    <property type="evidence" value="ECO:0007669"/>
    <property type="project" value="UniProtKB-KW"/>
</dbReference>
<keyword evidence="11" id="KW-0547">Nucleotide-binding</keyword>
<evidence type="ECO:0000256" key="13">
    <source>
        <dbReference type="ARBA" id="ARBA00022840"/>
    </source>
</evidence>
<keyword evidence="7" id="KW-0597">Phosphoprotein</keyword>
<keyword evidence="10 18" id="KW-0812">Transmembrane</keyword>
<dbReference type="EC" id="2.7.13.3" evidence="3"/>
<evidence type="ECO:0000256" key="12">
    <source>
        <dbReference type="ARBA" id="ARBA00022777"/>
    </source>
</evidence>
<comment type="function">
    <text evidence="17">Member of the two-component regulatory system PhoR/PhoB involved in the phosphate regulon genes expression. PhoR may function as a membrane-associated protein kinase that phosphorylates PhoB in response to environmental signals.</text>
</comment>
<evidence type="ECO:0000313" key="21">
    <source>
        <dbReference type="Proteomes" id="UP000189462"/>
    </source>
</evidence>
<dbReference type="SUPFAM" id="SSF47384">
    <property type="entry name" value="Homodimeric domain of signal transducing histidine kinase"/>
    <property type="match status" value="1"/>
</dbReference>
<keyword evidence="16 18" id="KW-0472">Membrane</keyword>
<sequence length="438" mass="49364">MTGPWTVELWRLAGFVLAGLVLGWLFGALAWTLPLSLLAYIGWQLHQLRRFVNWIRAGRRDDPPDASGVWGDLINEHYRLYMRGRRRKKKIAKLLTRFHEASAAMPDATVILGPRYDIEWFNEAAVRLLELKSPDDVGQRITNLLRHPDFVAYMNGGEYGEPVEFPVSPDSDRRVSARLVPFGNRQFLLSVRDVTRIHRLEQMRRDFVANVSHELRTPLTVITGYLESLAEDAREDPQLAHTYRAMEAQATRMRRTIEDLLALSRLESGDGRPPETRPVSVPAMVAGLAEDARVLGAESGLTVELESDPDLWLQGVESELQSAFSNLVSNAVRYTPPGGRITLRWYADDAGAHFEVRDTGIGIAPRHIPRITERFYRVDSDRSRVSGGTGLGLAIVKHVLQRHDARLKIESRPGEGSRFTCSFPATRILHRPPRSASA</sequence>
<dbReference type="InterPro" id="IPR035965">
    <property type="entry name" value="PAS-like_dom_sf"/>
</dbReference>
<keyword evidence="5" id="KW-0813">Transport</keyword>
<feature type="transmembrane region" description="Helical" evidence="18">
    <location>
        <begin position="12"/>
        <end position="41"/>
    </location>
</feature>
<dbReference type="Pfam" id="PF11808">
    <property type="entry name" value="PhoR"/>
    <property type="match status" value="1"/>
</dbReference>
<keyword evidence="14 18" id="KW-1133">Transmembrane helix</keyword>
<evidence type="ECO:0000256" key="8">
    <source>
        <dbReference type="ARBA" id="ARBA00022592"/>
    </source>
</evidence>
<evidence type="ECO:0000256" key="17">
    <source>
        <dbReference type="ARBA" id="ARBA00025207"/>
    </source>
</evidence>
<keyword evidence="12 20" id="KW-0418">Kinase</keyword>
<dbReference type="FunFam" id="1.10.287.130:FF:000001">
    <property type="entry name" value="Two-component sensor histidine kinase"/>
    <property type="match status" value="1"/>
</dbReference>
<dbReference type="InterPro" id="IPR036097">
    <property type="entry name" value="HisK_dim/P_sf"/>
</dbReference>
<dbReference type="Gene3D" id="3.30.450.20">
    <property type="entry name" value="PAS domain"/>
    <property type="match status" value="1"/>
</dbReference>
<dbReference type="CDD" id="cd00130">
    <property type="entry name" value="PAS"/>
    <property type="match status" value="1"/>
</dbReference>
<evidence type="ECO:0000313" key="20">
    <source>
        <dbReference type="EMBL" id="OOG26802.1"/>
    </source>
</evidence>
<dbReference type="GO" id="GO:0004721">
    <property type="term" value="F:phosphoprotein phosphatase activity"/>
    <property type="evidence" value="ECO:0007669"/>
    <property type="project" value="InterPro"/>
</dbReference>
<dbReference type="FunFam" id="3.30.565.10:FF:000032">
    <property type="entry name" value="Phosphate regulon sensor histidine kinase PhoR"/>
    <property type="match status" value="1"/>
</dbReference>
<evidence type="ECO:0000256" key="3">
    <source>
        <dbReference type="ARBA" id="ARBA00012438"/>
    </source>
</evidence>
<dbReference type="InterPro" id="IPR000014">
    <property type="entry name" value="PAS"/>
</dbReference>
<evidence type="ECO:0000256" key="15">
    <source>
        <dbReference type="ARBA" id="ARBA00023012"/>
    </source>
</evidence>
<evidence type="ECO:0000256" key="10">
    <source>
        <dbReference type="ARBA" id="ARBA00022692"/>
    </source>
</evidence>
<dbReference type="NCBIfam" id="NF008235">
    <property type="entry name" value="PRK11006.1"/>
    <property type="match status" value="1"/>
</dbReference>
<gene>
    <name evidence="20" type="ORF">B1C78_04510</name>
</gene>
<feature type="domain" description="Histidine kinase" evidence="19">
    <location>
        <begin position="210"/>
        <end position="427"/>
    </location>
</feature>
<dbReference type="GO" id="GO:0005886">
    <property type="term" value="C:plasma membrane"/>
    <property type="evidence" value="ECO:0007669"/>
    <property type="project" value="UniProtKB-SubCell"/>
</dbReference>
<dbReference type="InterPro" id="IPR036890">
    <property type="entry name" value="HATPase_C_sf"/>
</dbReference>
<evidence type="ECO:0000256" key="5">
    <source>
        <dbReference type="ARBA" id="ARBA00022448"/>
    </source>
</evidence>
<keyword evidence="9" id="KW-0808">Transferase</keyword>
<dbReference type="OrthoDB" id="9813151at2"/>
<dbReference type="AlphaFoldDB" id="A0A1V3NPP9"/>
<evidence type="ECO:0000256" key="9">
    <source>
        <dbReference type="ARBA" id="ARBA00022679"/>
    </source>
</evidence>
<dbReference type="PANTHER" id="PTHR45453:SF1">
    <property type="entry name" value="PHOSPHATE REGULON SENSOR PROTEIN PHOR"/>
    <property type="match status" value="1"/>
</dbReference>
<evidence type="ECO:0000256" key="11">
    <source>
        <dbReference type="ARBA" id="ARBA00022741"/>
    </source>
</evidence>
<dbReference type="SUPFAM" id="SSF55874">
    <property type="entry name" value="ATPase domain of HSP90 chaperone/DNA topoisomerase II/histidine kinase"/>
    <property type="match status" value="1"/>
</dbReference>
<dbReference type="GO" id="GO:0016036">
    <property type="term" value="P:cellular response to phosphate starvation"/>
    <property type="evidence" value="ECO:0007669"/>
    <property type="project" value="TreeGrafter"/>
</dbReference>
<comment type="caution">
    <text evidence="20">The sequence shown here is derived from an EMBL/GenBank/DDBJ whole genome shotgun (WGS) entry which is preliminary data.</text>
</comment>